<feature type="domain" description="Novel STAND NTPase 3" evidence="2">
    <location>
        <begin position="175"/>
        <end position="332"/>
    </location>
</feature>
<feature type="domain" description="Restriction endonuclease type IV Mrr" evidence="1">
    <location>
        <begin position="8"/>
        <end position="103"/>
    </location>
</feature>
<name>A0ABT1PGK8_9ACTN</name>
<dbReference type="Pfam" id="PF20720">
    <property type="entry name" value="nSTAND3"/>
    <property type="match status" value="1"/>
</dbReference>
<evidence type="ECO:0000259" key="1">
    <source>
        <dbReference type="Pfam" id="PF04471"/>
    </source>
</evidence>
<gene>
    <name evidence="3" type="ORF">NON19_21290</name>
</gene>
<keyword evidence="3" id="KW-0540">Nuclease</keyword>
<comment type="caution">
    <text evidence="3">The sequence shown here is derived from an EMBL/GenBank/DDBJ whole genome shotgun (WGS) entry which is preliminary data.</text>
</comment>
<dbReference type="EMBL" id="JANFNH010000028">
    <property type="protein sequence ID" value="MCQ4044494.1"/>
    <property type="molecule type" value="Genomic_DNA"/>
</dbReference>
<dbReference type="SUPFAM" id="SSF52540">
    <property type="entry name" value="P-loop containing nucleoside triphosphate hydrolases"/>
    <property type="match status" value="1"/>
</dbReference>
<dbReference type="Proteomes" id="UP001206206">
    <property type="component" value="Unassembled WGS sequence"/>
</dbReference>
<dbReference type="InterPro" id="IPR027417">
    <property type="entry name" value="P-loop_NTPase"/>
</dbReference>
<proteinExistence type="predicted"/>
<dbReference type="RefSeq" id="WP_255930368.1">
    <property type="nucleotide sequence ID" value="NZ_JANFNH010000028.1"/>
</dbReference>
<dbReference type="GO" id="GO:0004519">
    <property type="term" value="F:endonuclease activity"/>
    <property type="evidence" value="ECO:0007669"/>
    <property type="project" value="UniProtKB-KW"/>
</dbReference>
<keyword evidence="4" id="KW-1185">Reference proteome</keyword>
<keyword evidence="3" id="KW-0378">Hydrolase</keyword>
<evidence type="ECO:0000259" key="2">
    <source>
        <dbReference type="Pfam" id="PF20720"/>
    </source>
</evidence>
<dbReference type="InterPro" id="IPR007560">
    <property type="entry name" value="Restrct_endonuc_IV_Mrr"/>
</dbReference>
<sequence>MENFDLTRLTDFDFEAVCKDIFEAEYGLRLEIFSPGADSGVDLRYLHAGNTHLVVQCKHWVRSPRSKLIERIKDSELPKVQRLQPDRYILATSVELTKGAKDKIYNILSPYVKTPSDIYGITEINALLRKHESVVRRHVRLWLTSASVLSALLSKSVLTRSQQLAEELDSTLRTYAPNESYGRAVDLLETRHTCVIAGIPGIGKTTLAQVLCAGYVSEGYELVEISADLEEANSLWDDKVAQIYYYDDFLGQTTLEEKLGKNEDSRLIAFMGRIEKSRNKRFVLTTREYILAQARQRYEKLHRHRFDLQTCVVDMADYTYRARGTILYNHVYASGLSDDIKSTFADPAVYRPIIQHQNFNPRVVAATIAEADSFPSADEDIGGRILENLGDPRSVWSHIVSHQLKDPDVQLLALTYSFMGGVYLGDMQDLWTSLGRSSRDLRTSLAMLDGTMLRTYRKSDRIFLAFHNPSVRDFMREYLFEDRSSFLQLVKCFSHFEQIEALLVMANQQEAVLRFFKQNLKIVESVVLKAFDSQGLRSDGVNTSTDPAQRARMYLHLGEVLASEPILECARKAIVEDEAILDAYDPQDVIDIIQFLNESDRESLRNALPDAVDMAVEWITGDLSSWDLMESAKSFLESDSDIFPNSAILDVEEHMQRYAEDAIAAWAEEGPDSMIDHSVMEGVLAFANEYKDPERTFPGYGEAVDKVADLDEDGGDYGRRELSGSDSGMSYIQEMRDVADMMGSLRADDSG</sequence>
<evidence type="ECO:0000313" key="3">
    <source>
        <dbReference type="EMBL" id="MCQ4044494.1"/>
    </source>
</evidence>
<evidence type="ECO:0000313" key="4">
    <source>
        <dbReference type="Proteomes" id="UP001206206"/>
    </source>
</evidence>
<protein>
    <submittedName>
        <fullName evidence="3">Restriction endonuclease</fullName>
    </submittedName>
</protein>
<accession>A0ABT1PGK8</accession>
<organism evidence="3 4">
    <name type="scientific">Streptantibioticus rubrisoli</name>
    <dbReference type="NCBI Taxonomy" id="1387313"/>
    <lineage>
        <taxon>Bacteria</taxon>
        <taxon>Bacillati</taxon>
        <taxon>Actinomycetota</taxon>
        <taxon>Actinomycetes</taxon>
        <taxon>Kitasatosporales</taxon>
        <taxon>Streptomycetaceae</taxon>
        <taxon>Streptantibioticus</taxon>
    </lineage>
</organism>
<keyword evidence="3" id="KW-0255">Endonuclease</keyword>
<dbReference type="InterPro" id="IPR049050">
    <property type="entry name" value="nSTAND3"/>
</dbReference>
<reference evidence="3 4" key="1">
    <citation type="submission" date="2022-06" db="EMBL/GenBank/DDBJ databases">
        <title>Draft genome sequence of type strain Streptomyces rubrisoli DSM 42083.</title>
        <authorList>
            <person name="Duangmal K."/>
            <person name="Klaysubun C."/>
        </authorList>
    </citation>
    <scope>NUCLEOTIDE SEQUENCE [LARGE SCALE GENOMIC DNA]</scope>
    <source>
        <strain evidence="3 4">DSM 42083</strain>
    </source>
</reference>
<dbReference type="Pfam" id="PF04471">
    <property type="entry name" value="Mrr_cat"/>
    <property type="match status" value="1"/>
</dbReference>